<evidence type="ECO:0000313" key="3">
    <source>
        <dbReference type="EMBL" id="MBH5321705.1"/>
    </source>
</evidence>
<comment type="caution">
    <text evidence="3">The sequence shown here is derived from an EMBL/GenBank/DDBJ whole genome shotgun (WGS) entry which is preliminary data.</text>
</comment>
<dbReference type="RefSeq" id="WP_234035008.1">
    <property type="nucleotide sequence ID" value="NZ_JAEANY010000001.1"/>
</dbReference>
<dbReference type="EMBL" id="JAEANY010000001">
    <property type="protein sequence ID" value="MBH5321705.1"/>
    <property type="molecule type" value="Genomic_DNA"/>
</dbReference>
<accession>A0ABS0N165</accession>
<reference evidence="3 4" key="1">
    <citation type="submission" date="2020-11" db="EMBL/GenBank/DDBJ databases">
        <title>Erythrobacter sediminis sp. nov., a marine bacterium from a tidal flat of Garorim Bay.</title>
        <authorList>
            <person name="Kim D."/>
            <person name="Yoo Y."/>
            <person name="Kim J.-J."/>
        </authorList>
    </citation>
    <scope>NUCLEOTIDE SEQUENCE [LARGE SCALE GENOMIC DNA]</scope>
    <source>
        <strain evidence="3 4">JGD-13</strain>
    </source>
</reference>
<keyword evidence="4" id="KW-1185">Reference proteome</keyword>
<proteinExistence type="predicted"/>
<evidence type="ECO:0000256" key="1">
    <source>
        <dbReference type="SAM" id="Coils"/>
    </source>
</evidence>
<keyword evidence="1" id="KW-0175">Coiled coil</keyword>
<dbReference type="Proteomes" id="UP000602442">
    <property type="component" value="Unassembled WGS sequence"/>
</dbReference>
<feature type="coiled-coil region" evidence="1">
    <location>
        <begin position="7"/>
        <end position="34"/>
    </location>
</feature>
<feature type="region of interest" description="Disordered" evidence="2">
    <location>
        <begin position="88"/>
        <end position="125"/>
    </location>
</feature>
<evidence type="ECO:0000256" key="2">
    <source>
        <dbReference type="SAM" id="MobiDB-lite"/>
    </source>
</evidence>
<sequence length="125" mass="14045">MPTYNLKQKLENNAEEAEKTLSFARHNEQHYKQDQDKTAADSKFPAHSLLSLHFLASTALSGVRAVCDALLDFAFRCIRSNEESSAKCCGQSAEPSHQRRLFPIHAADQSSNRRFGGKQYSKAEK</sequence>
<evidence type="ECO:0000313" key="4">
    <source>
        <dbReference type="Proteomes" id="UP000602442"/>
    </source>
</evidence>
<protein>
    <recommendedName>
        <fullName evidence="5">HEPN domain-containing protein</fullName>
    </recommendedName>
</protein>
<evidence type="ECO:0008006" key="5">
    <source>
        <dbReference type="Google" id="ProtNLM"/>
    </source>
</evidence>
<organism evidence="3 4">
    <name type="scientific">Aurantiacibacter sediminis</name>
    <dbReference type="NCBI Taxonomy" id="2793064"/>
    <lineage>
        <taxon>Bacteria</taxon>
        <taxon>Pseudomonadati</taxon>
        <taxon>Pseudomonadota</taxon>
        <taxon>Alphaproteobacteria</taxon>
        <taxon>Sphingomonadales</taxon>
        <taxon>Erythrobacteraceae</taxon>
        <taxon>Aurantiacibacter</taxon>
    </lineage>
</organism>
<name>A0ABS0N165_9SPHN</name>
<gene>
    <name evidence="3" type="ORF">I5L03_03785</name>
</gene>